<evidence type="ECO:0000256" key="2">
    <source>
        <dbReference type="SAM" id="MobiDB-lite"/>
    </source>
</evidence>
<feature type="compositionally biased region" description="Low complexity" evidence="2">
    <location>
        <begin position="1837"/>
        <end position="1849"/>
    </location>
</feature>
<feature type="compositionally biased region" description="Basic residues" evidence="2">
    <location>
        <begin position="1530"/>
        <end position="1545"/>
    </location>
</feature>
<protein>
    <recommendedName>
        <fullName evidence="3">BAH domain-containing protein</fullName>
    </recommendedName>
</protein>
<feature type="region of interest" description="Disordered" evidence="2">
    <location>
        <begin position="289"/>
        <end position="333"/>
    </location>
</feature>
<dbReference type="VEuPathDB" id="VectorBase:AFAF016213"/>
<evidence type="ECO:0000256" key="1">
    <source>
        <dbReference type="SAM" id="Coils"/>
    </source>
</evidence>
<dbReference type="CDD" id="cd04714">
    <property type="entry name" value="BAH_BAHCC1"/>
    <property type="match status" value="1"/>
</dbReference>
<feature type="compositionally biased region" description="Low complexity" evidence="2">
    <location>
        <begin position="698"/>
        <end position="735"/>
    </location>
</feature>
<feature type="compositionally biased region" description="Low complexity" evidence="2">
    <location>
        <begin position="1117"/>
        <end position="1130"/>
    </location>
</feature>
<dbReference type="EnsemblMetazoa" id="AFAF016213-RA">
    <property type="protein sequence ID" value="AFAF016213-PA"/>
    <property type="gene ID" value="AFAF016213"/>
</dbReference>
<feature type="region of interest" description="Disordered" evidence="2">
    <location>
        <begin position="694"/>
        <end position="825"/>
    </location>
</feature>
<name>A0A182QSZ2_9DIPT</name>
<feature type="compositionally biased region" description="Polar residues" evidence="2">
    <location>
        <begin position="125"/>
        <end position="135"/>
    </location>
</feature>
<feature type="region of interest" description="Disordered" evidence="2">
    <location>
        <begin position="1208"/>
        <end position="1250"/>
    </location>
</feature>
<dbReference type="Gene3D" id="2.30.30.490">
    <property type="match status" value="1"/>
</dbReference>
<feature type="compositionally biased region" description="Low complexity" evidence="2">
    <location>
        <begin position="136"/>
        <end position="159"/>
    </location>
</feature>
<feature type="compositionally biased region" description="Polar residues" evidence="2">
    <location>
        <begin position="756"/>
        <end position="770"/>
    </location>
</feature>
<keyword evidence="5" id="KW-1185">Reference proteome</keyword>
<feature type="compositionally biased region" description="Basic residues" evidence="2">
    <location>
        <begin position="1229"/>
        <end position="1245"/>
    </location>
</feature>
<feature type="region of interest" description="Disordered" evidence="2">
    <location>
        <begin position="478"/>
        <end position="498"/>
    </location>
</feature>
<feature type="compositionally biased region" description="Low complexity" evidence="2">
    <location>
        <begin position="303"/>
        <end position="319"/>
    </location>
</feature>
<feature type="compositionally biased region" description="Polar residues" evidence="2">
    <location>
        <begin position="1620"/>
        <end position="1629"/>
    </location>
</feature>
<dbReference type="CDD" id="cd20397">
    <property type="entry name" value="Tudor_BAHCC1-like"/>
    <property type="match status" value="1"/>
</dbReference>
<feature type="coiled-coil region" evidence="1">
    <location>
        <begin position="870"/>
        <end position="897"/>
    </location>
</feature>
<dbReference type="InterPro" id="IPR048924">
    <property type="entry name" value="BAHCC1-like_Tudor"/>
</dbReference>
<dbReference type="GO" id="GO:0003682">
    <property type="term" value="F:chromatin binding"/>
    <property type="evidence" value="ECO:0007669"/>
    <property type="project" value="InterPro"/>
</dbReference>
<dbReference type="PROSITE" id="PS51038">
    <property type="entry name" value="BAH"/>
    <property type="match status" value="1"/>
</dbReference>
<feature type="compositionally biased region" description="Polar residues" evidence="2">
    <location>
        <begin position="1850"/>
        <end position="1860"/>
    </location>
</feature>
<evidence type="ECO:0000313" key="5">
    <source>
        <dbReference type="Proteomes" id="UP000075886"/>
    </source>
</evidence>
<evidence type="ECO:0000313" key="4">
    <source>
        <dbReference type="EnsemblMetazoa" id="AFAF016213-PA"/>
    </source>
</evidence>
<reference evidence="5" key="1">
    <citation type="submission" date="2014-01" db="EMBL/GenBank/DDBJ databases">
        <title>The Genome Sequence of Anopheles farauti FAR1 (V2).</title>
        <authorList>
            <consortium name="The Broad Institute Genomics Platform"/>
            <person name="Neafsey D.E."/>
            <person name="Besansky N."/>
            <person name="Howell P."/>
            <person name="Walton C."/>
            <person name="Young S.K."/>
            <person name="Zeng Q."/>
            <person name="Gargeya S."/>
            <person name="Fitzgerald M."/>
            <person name="Haas B."/>
            <person name="Abouelleil A."/>
            <person name="Allen A.W."/>
            <person name="Alvarado L."/>
            <person name="Arachchi H.M."/>
            <person name="Berlin A.M."/>
            <person name="Chapman S.B."/>
            <person name="Gainer-Dewar J."/>
            <person name="Goldberg J."/>
            <person name="Griggs A."/>
            <person name="Gujja S."/>
            <person name="Hansen M."/>
            <person name="Howarth C."/>
            <person name="Imamovic A."/>
            <person name="Ireland A."/>
            <person name="Larimer J."/>
            <person name="McCowan C."/>
            <person name="Murphy C."/>
            <person name="Pearson M."/>
            <person name="Poon T.W."/>
            <person name="Priest M."/>
            <person name="Roberts A."/>
            <person name="Saif S."/>
            <person name="Shea T."/>
            <person name="Sisk P."/>
            <person name="Sykes S."/>
            <person name="Wortman J."/>
            <person name="Nusbaum C."/>
            <person name="Birren B."/>
        </authorList>
    </citation>
    <scope>NUCLEOTIDE SEQUENCE [LARGE SCALE GENOMIC DNA]</scope>
    <source>
        <strain evidence="5">FAR1</strain>
    </source>
</reference>
<feature type="region of interest" description="Disordered" evidence="2">
    <location>
        <begin position="1080"/>
        <end position="1131"/>
    </location>
</feature>
<dbReference type="InterPro" id="IPR056841">
    <property type="entry name" value="TNRC18_BAHCC1-like_SH3"/>
</dbReference>
<feature type="region of interest" description="Disordered" evidence="2">
    <location>
        <begin position="1504"/>
        <end position="1644"/>
    </location>
</feature>
<dbReference type="STRING" id="69004.A0A182QSZ2"/>
<dbReference type="EMBL" id="AXCN02000227">
    <property type="status" value="NOT_ANNOTATED_CDS"/>
    <property type="molecule type" value="Genomic_DNA"/>
</dbReference>
<accession>A0A182QSZ2</accession>
<organism evidence="4 5">
    <name type="scientific">Anopheles farauti</name>
    <dbReference type="NCBI Taxonomy" id="69004"/>
    <lineage>
        <taxon>Eukaryota</taxon>
        <taxon>Metazoa</taxon>
        <taxon>Ecdysozoa</taxon>
        <taxon>Arthropoda</taxon>
        <taxon>Hexapoda</taxon>
        <taxon>Insecta</taxon>
        <taxon>Pterygota</taxon>
        <taxon>Neoptera</taxon>
        <taxon>Endopterygota</taxon>
        <taxon>Diptera</taxon>
        <taxon>Nematocera</taxon>
        <taxon>Culicoidea</taxon>
        <taxon>Culicidae</taxon>
        <taxon>Anophelinae</taxon>
        <taxon>Anopheles</taxon>
    </lineage>
</organism>
<dbReference type="Proteomes" id="UP000075886">
    <property type="component" value="Unassembled WGS sequence"/>
</dbReference>
<feature type="compositionally biased region" description="Low complexity" evidence="2">
    <location>
        <begin position="484"/>
        <end position="497"/>
    </location>
</feature>
<feature type="domain" description="BAH" evidence="3">
    <location>
        <begin position="1682"/>
        <end position="1806"/>
    </location>
</feature>
<feature type="region of interest" description="Disordered" evidence="2">
    <location>
        <begin position="125"/>
        <end position="161"/>
    </location>
</feature>
<dbReference type="InterPro" id="IPR043151">
    <property type="entry name" value="BAH_sf"/>
</dbReference>
<dbReference type="PANTHER" id="PTHR12505:SF24">
    <property type="entry name" value="PROTEIN WINGED EYE"/>
    <property type="match status" value="1"/>
</dbReference>
<sequence length="1866" mass="197689">MESMLPMPPIPPVGFQLVRDPTTGQILFLPAAATIANPSNLLDKIYISCIEPFQQAVVWPSYPQSTASLQSPHLLLPQLPPQQLQPPPLAPLQMLSSDYLTTASTTLHQQHTQTHHSTRYLALTSETSGKRSTIASGKQSQSTTGSTSTSSGPASSCGQPTIPLPIPSSHAFIKIEDCSTSAATAAAGISAAMGPSAGSTHLATSLFGPLSNVDKSNTATSSATNSLASGVSGTHPHLALSSAPSDLTPQLLFQPANLIHITPHAHHHSAKSHSTAGQALLEAPSNATLGASVANPTPPPSALPTTVPPALHLTGLGHTTAHHSSHPPPLVPTTLPAASCLTPPPDTTTTSTTSTTATAMHAQNGGGDDGGNVGEAPEASVEVQDANIQTDTPIMSEDETTQPPGGVESETTAPEPAIISTEATLASAYHALASEQPLCHSTLINSSGDSAIEPDMSTSGLLNATGASNCDQVDMELEPTNKSATPPTTAHTQTPVQHEPENLSVVTAAATVVGGGGGVGGAGAGAGQRRLLKLEVHSPTMATASFAGSRREKDLSGPPPLVPTQQDHPVDLSGLELLSHSIEVFQKKSSLIKKEPISPQLPPADLPVNIVPSLPAAAPVTLCPELGQSSAAATTVAAAAAAAAAAGPSCHPTSPIVPPPAVPEAFLRTDEPMGGLNLLCALAEQRFQEEGMFKKDSPVASNPGSSASSSISSNSSISSYNGNTSASSSSSTASPPVSPPHQDDKPIGQQALLGAGSSSPPVRINGSSGEPVSRKRKHHKHSKDANGTKKSSKKSKHDREQRRAEKRRKQSSDSTATGDGDGELDAEIKESLTRVKAKLNRCSCKDGDEKDHRCCRNQWPTANELFSVIESDMKERLERITRQCEEKKRELEQMSTAAVAKVKPLATSSSMVRIPEMGKTFFGTFGTVAAGAGAGGLLNTFGSGSGNVAGAVLGHGLGGAKFSTIPALSPNFSSSSNSTTFVELPKLSSDTDSSGKREDDDVCSMERLSYSKRKGGIPKKHDELTLTETIVAKKPKSLVGYILASKNTRDANVKDAVVHQKPDKVHHNHWSHVLHQSGTNGGAMGLGLSKQQHQQQHHHLSESKFKKSPIHSSKFENTTSDDTSNFSDSSLKPQVKIRSPAGGVFAFEDENSKPSDAAFSIFGGKPSIFDKVKTSATVGPQVNPLVASMKVSPVKAAVVTPLMKPHPHHLHHPVGTNGTNGNLTGGPVIKRKKSRSKDRKRRSSEKKRIDQRCLLTSEHLGKDKTRVLTAMGGLFYAGCLSAVQPPDIYAVTLDGERGNRPHIMSREEVLRDAILEVAPKSVDDIIPGTRLCAYWSQQYRCLYPGVAAEPASPDPEKRFVNVEFDDGDNGKIALEDIRFLMSDYPIVGKRKRQPSHSDPCAQIGTLGPVSMVSHGVAVTTVTNTNNTAAACHVQPANAPLTATVTPMISAPHVGGSTINSFALATERAEKRLHDEAYREERRRLKKIRKDKLRRLAANNAELAAAAGGASGPVTHKHKKSKSKCYDELCKHRKHKKRRKHKKHHREAVPSSPEGGAAGTGDAAGSMDDDISQADSASQTAGQFSPARAVPGEDATFQPAAEKEDALTEEEVSSSVTESSGSYYQPQKKTSTTERKPSTEQNGSKIAAFLPARQLWAWCGKGYRRSVGRVKKQFYKSIQRGKETISVGDSAVFLSTGRPDRPYIGHIESMWETSTNNMVVRVKWFYHPEETQDCPNLKYPGALFQSPHEDENDVQTISHKCEVLALREYTAKFGADPKQYISIYDNNDTYYLAGYYDPTVMTIKMQPEIEILPPNERWVTTTAASTLATTTNTTTVVTSKISAPPSSTSSNGNTKASNNVGHSVVPA</sequence>
<feature type="region of interest" description="Disordered" evidence="2">
    <location>
        <begin position="1837"/>
        <end position="1866"/>
    </location>
</feature>
<feature type="region of interest" description="Disordered" evidence="2">
    <location>
        <begin position="391"/>
        <end position="412"/>
    </location>
</feature>
<keyword evidence="1" id="KW-0175">Coiled coil</keyword>
<dbReference type="InterPro" id="IPR001025">
    <property type="entry name" value="BAH_dom"/>
</dbReference>
<dbReference type="Pfam" id="PF01426">
    <property type="entry name" value="BAH"/>
    <property type="match status" value="1"/>
</dbReference>
<evidence type="ECO:0000259" key="3">
    <source>
        <dbReference type="PROSITE" id="PS51038"/>
    </source>
</evidence>
<dbReference type="Pfam" id="PF24912">
    <property type="entry name" value="SH3_TNRC18"/>
    <property type="match status" value="1"/>
</dbReference>
<dbReference type="InterPro" id="IPR047419">
    <property type="entry name" value="Tudor_WGE"/>
</dbReference>
<reference evidence="4" key="2">
    <citation type="submission" date="2020-05" db="UniProtKB">
        <authorList>
            <consortium name="EnsemblMetazoa"/>
        </authorList>
    </citation>
    <scope>IDENTIFICATION</scope>
    <source>
        <strain evidence="4">FAR1</strain>
    </source>
</reference>
<dbReference type="PANTHER" id="PTHR12505">
    <property type="entry name" value="PHD FINGER TRANSCRIPTION FACTOR"/>
    <property type="match status" value="1"/>
</dbReference>
<dbReference type="SMART" id="SM00439">
    <property type="entry name" value="BAH"/>
    <property type="match status" value="1"/>
</dbReference>
<dbReference type="Pfam" id="PF21744">
    <property type="entry name" value="BAHCC1-like_Tudor"/>
    <property type="match status" value="1"/>
</dbReference>
<feature type="compositionally biased region" description="Low complexity" evidence="2">
    <location>
        <begin position="1213"/>
        <end position="1226"/>
    </location>
</feature>
<proteinExistence type="predicted"/>
<dbReference type="InterPro" id="IPR052429">
    <property type="entry name" value="BAH_domain_protein"/>
</dbReference>